<reference evidence="2 3" key="1">
    <citation type="submission" date="2019-12" db="EMBL/GenBank/DDBJ databases">
        <title>Paenibacillus sp. nov. sp. isolated from soil.</title>
        <authorList>
            <person name="Kim J."/>
            <person name="Jeong S.E."/>
            <person name="Jung H.S."/>
            <person name="Jeon C.O."/>
        </authorList>
    </citation>
    <scope>NUCLEOTIDE SEQUENCE [LARGE SCALE GENOMIC DNA]</scope>
    <source>
        <strain evidence="2 3">5J-6</strain>
    </source>
</reference>
<dbReference type="InterPro" id="IPR036237">
    <property type="entry name" value="Xyl_isomerase-like_sf"/>
</dbReference>
<dbReference type="Pfam" id="PF01261">
    <property type="entry name" value="AP_endonuc_2"/>
    <property type="match status" value="1"/>
</dbReference>
<evidence type="ECO:0000313" key="2">
    <source>
        <dbReference type="EMBL" id="MZQ85877.1"/>
    </source>
</evidence>
<feature type="domain" description="Xylose isomerase-like TIM barrel" evidence="1">
    <location>
        <begin position="22"/>
        <end position="265"/>
    </location>
</feature>
<dbReference type="Proteomes" id="UP000481087">
    <property type="component" value="Unassembled WGS sequence"/>
</dbReference>
<dbReference type="PANTHER" id="PTHR12110:SF53">
    <property type="entry name" value="BLR5974 PROTEIN"/>
    <property type="match status" value="1"/>
</dbReference>
<dbReference type="RefSeq" id="WP_161410190.1">
    <property type="nucleotide sequence ID" value="NZ_WTUZ01000036.1"/>
</dbReference>
<protein>
    <submittedName>
        <fullName evidence="2">TIM barrel protein</fullName>
    </submittedName>
</protein>
<proteinExistence type="predicted"/>
<sequence length="275" mass="31105">MLKAKITCFADEISQDLEEQLDVLQQEGISHIELRNVWGKNVLALDDGELAAIRQTLDQRGFQVSSIASPIGKYPVADDFGPQLQSIQRAIQAAHALGTPYIRIFSYHPPENANLDTSRDEVLRRMKQLTEIAEQNNVVLILENDNDLYGTTDDRCLEILQHCASDSLRMAFDPGNFVKNDIKPMQDAYPRLKAYTDYIHIKDATFEPKQFVPAGAGDGEIDALLLTLKERGYDGFLSVEPHLQHYMPHASNPKRVVTAVRALKQLLERANYQWE</sequence>
<keyword evidence="3" id="KW-1185">Reference proteome</keyword>
<name>A0A6L8V6F2_9BACL</name>
<dbReference type="PANTHER" id="PTHR12110">
    <property type="entry name" value="HYDROXYPYRUVATE ISOMERASE"/>
    <property type="match status" value="1"/>
</dbReference>
<organism evidence="2 3">
    <name type="scientific">Paenibacillus silvestris</name>
    <dbReference type="NCBI Taxonomy" id="2606219"/>
    <lineage>
        <taxon>Bacteria</taxon>
        <taxon>Bacillati</taxon>
        <taxon>Bacillota</taxon>
        <taxon>Bacilli</taxon>
        <taxon>Bacillales</taxon>
        <taxon>Paenibacillaceae</taxon>
        <taxon>Paenibacillus</taxon>
    </lineage>
</organism>
<dbReference type="EMBL" id="WTUZ01000036">
    <property type="protein sequence ID" value="MZQ85877.1"/>
    <property type="molecule type" value="Genomic_DNA"/>
</dbReference>
<dbReference type="Gene3D" id="3.20.20.150">
    <property type="entry name" value="Divalent-metal-dependent TIM barrel enzymes"/>
    <property type="match status" value="1"/>
</dbReference>
<dbReference type="AlphaFoldDB" id="A0A6L8V6F2"/>
<dbReference type="SUPFAM" id="SSF51658">
    <property type="entry name" value="Xylose isomerase-like"/>
    <property type="match status" value="1"/>
</dbReference>
<evidence type="ECO:0000313" key="3">
    <source>
        <dbReference type="Proteomes" id="UP000481087"/>
    </source>
</evidence>
<gene>
    <name evidence="2" type="ORF">GQF01_27600</name>
</gene>
<comment type="caution">
    <text evidence="2">The sequence shown here is derived from an EMBL/GenBank/DDBJ whole genome shotgun (WGS) entry which is preliminary data.</text>
</comment>
<accession>A0A6L8V6F2</accession>
<evidence type="ECO:0000259" key="1">
    <source>
        <dbReference type="Pfam" id="PF01261"/>
    </source>
</evidence>
<dbReference type="InterPro" id="IPR050312">
    <property type="entry name" value="IolE/XylAMocC-like"/>
</dbReference>
<dbReference type="InterPro" id="IPR013022">
    <property type="entry name" value="Xyl_isomerase-like_TIM-brl"/>
</dbReference>